<feature type="region of interest" description="Disordered" evidence="1">
    <location>
        <begin position="1"/>
        <end position="22"/>
    </location>
</feature>
<dbReference type="Proteomes" id="UP000789901">
    <property type="component" value="Unassembled WGS sequence"/>
</dbReference>
<reference evidence="2 3" key="1">
    <citation type="submission" date="2021-06" db="EMBL/GenBank/DDBJ databases">
        <authorList>
            <person name="Kallberg Y."/>
            <person name="Tangrot J."/>
            <person name="Rosling A."/>
        </authorList>
    </citation>
    <scope>NUCLEOTIDE SEQUENCE [LARGE SCALE GENOMIC DNA]</scope>
    <source>
        <strain evidence="2 3">120-4 pot B 10/14</strain>
    </source>
</reference>
<accession>A0ABN7XR15</accession>
<proteinExistence type="predicted"/>
<evidence type="ECO:0000256" key="1">
    <source>
        <dbReference type="SAM" id="MobiDB-lite"/>
    </source>
</evidence>
<name>A0ABN7XR15_GIGMA</name>
<protein>
    <submittedName>
        <fullName evidence="2">43083_t:CDS:1</fullName>
    </submittedName>
</protein>
<gene>
    <name evidence="2" type="ORF">GMARGA_LOCUS45330</name>
</gene>
<keyword evidence="3" id="KW-1185">Reference proteome</keyword>
<evidence type="ECO:0000313" key="2">
    <source>
        <dbReference type="EMBL" id="CAG8856509.1"/>
    </source>
</evidence>
<comment type="caution">
    <text evidence="2">The sequence shown here is derived from an EMBL/GenBank/DDBJ whole genome shotgun (WGS) entry which is preliminary data.</text>
</comment>
<feature type="non-terminal residue" evidence="2">
    <location>
        <position position="69"/>
    </location>
</feature>
<sequence length="69" mass="7846">TAPRHQPSGDKSTITKKETYNESTAYDEGTKYATTLSEGQATAPTYDESKQRHLSIRRFHADIQRLQMT</sequence>
<dbReference type="EMBL" id="CAJVQB010160791">
    <property type="protein sequence ID" value="CAG8856509.1"/>
    <property type="molecule type" value="Genomic_DNA"/>
</dbReference>
<feature type="non-terminal residue" evidence="2">
    <location>
        <position position="1"/>
    </location>
</feature>
<organism evidence="2 3">
    <name type="scientific">Gigaspora margarita</name>
    <dbReference type="NCBI Taxonomy" id="4874"/>
    <lineage>
        <taxon>Eukaryota</taxon>
        <taxon>Fungi</taxon>
        <taxon>Fungi incertae sedis</taxon>
        <taxon>Mucoromycota</taxon>
        <taxon>Glomeromycotina</taxon>
        <taxon>Glomeromycetes</taxon>
        <taxon>Diversisporales</taxon>
        <taxon>Gigasporaceae</taxon>
        <taxon>Gigaspora</taxon>
    </lineage>
</organism>
<evidence type="ECO:0000313" key="3">
    <source>
        <dbReference type="Proteomes" id="UP000789901"/>
    </source>
</evidence>